<evidence type="ECO:0000256" key="13">
    <source>
        <dbReference type="SAM" id="Coils"/>
    </source>
</evidence>
<keyword evidence="13" id="KW-0175">Coiled coil</keyword>
<evidence type="ECO:0000259" key="16">
    <source>
        <dbReference type="PROSITE" id="PS51456"/>
    </source>
</evidence>
<evidence type="ECO:0000256" key="3">
    <source>
        <dbReference type="ARBA" id="ARBA00022490"/>
    </source>
</evidence>
<feature type="region of interest" description="Actin-binding" evidence="12">
    <location>
        <begin position="859"/>
        <end position="881"/>
    </location>
</feature>
<dbReference type="InterPro" id="IPR000719">
    <property type="entry name" value="Prot_kinase_dom"/>
</dbReference>
<keyword evidence="6 12" id="KW-0067">ATP-binding</keyword>
<proteinExistence type="inferred from homology"/>
<evidence type="ECO:0000256" key="6">
    <source>
        <dbReference type="ARBA" id="ARBA00022840"/>
    </source>
</evidence>
<feature type="compositionally biased region" description="Basic and acidic residues" evidence="14">
    <location>
        <begin position="809"/>
        <end position="833"/>
    </location>
</feature>
<evidence type="ECO:0000256" key="8">
    <source>
        <dbReference type="ARBA" id="ARBA00023175"/>
    </source>
</evidence>
<feature type="region of interest" description="Disordered" evidence="14">
    <location>
        <begin position="1146"/>
        <end position="1190"/>
    </location>
</feature>
<evidence type="ECO:0000256" key="9">
    <source>
        <dbReference type="ARBA" id="ARBA00023203"/>
    </source>
</evidence>
<dbReference type="PROSITE" id="PS51456">
    <property type="entry name" value="MYOSIN_MOTOR"/>
    <property type="match status" value="1"/>
</dbReference>
<keyword evidence="9 12" id="KW-0009">Actin-binding</keyword>
<dbReference type="Gene3D" id="1.10.510.10">
    <property type="entry name" value="Transferase(Phosphotransferase) domain 1"/>
    <property type="match status" value="1"/>
</dbReference>
<evidence type="ECO:0000313" key="18">
    <source>
        <dbReference type="Proteomes" id="UP000747542"/>
    </source>
</evidence>
<keyword evidence="11" id="KW-0966">Cell projection</keyword>
<name>A0A8J5K9P8_HOMAM</name>
<dbReference type="GO" id="GO:0016459">
    <property type="term" value="C:myosin complex"/>
    <property type="evidence" value="ECO:0007669"/>
    <property type="project" value="UniProtKB-KW"/>
</dbReference>
<dbReference type="Pfam" id="PF00069">
    <property type="entry name" value="Pkinase"/>
    <property type="match status" value="1"/>
</dbReference>
<feature type="binding site" evidence="12">
    <location>
        <begin position="435"/>
        <end position="442"/>
    </location>
    <ligand>
        <name>ATP</name>
        <dbReference type="ChEBI" id="CHEBI:30616"/>
    </ligand>
</feature>
<keyword evidence="18" id="KW-1185">Reference proteome</keyword>
<dbReference type="FunFam" id="1.10.510.10:FF:000421">
    <property type="entry name" value="Serine/threonine-protein kinase PAK 6"/>
    <property type="match status" value="1"/>
</dbReference>
<dbReference type="SUPFAM" id="SSF56112">
    <property type="entry name" value="Protein kinase-like (PK-like)"/>
    <property type="match status" value="1"/>
</dbReference>
<keyword evidence="7 12" id="KW-0518">Myosin</keyword>
<evidence type="ECO:0000256" key="14">
    <source>
        <dbReference type="SAM" id="MobiDB-lite"/>
    </source>
</evidence>
<evidence type="ECO:0000256" key="12">
    <source>
        <dbReference type="PROSITE-ProRule" id="PRU00782"/>
    </source>
</evidence>
<evidence type="ECO:0000256" key="4">
    <source>
        <dbReference type="ARBA" id="ARBA00022737"/>
    </source>
</evidence>
<dbReference type="InterPro" id="IPR011009">
    <property type="entry name" value="Kinase-like_dom_sf"/>
</dbReference>
<dbReference type="GO" id="GO:0003779">
    <property type="term" value="F:actin binding"/>
    <property type="evidence" value="ECO:0007669"/>
    <property type="project" value="UniProtKB-KW"/>
</dbReference>
<gene>
    <name evidence="17" type="primary">ninaC-L</name>
    <name evidence="17" type="ORF">Hamer_G019706</name>
</gene>
<feature type="region of interest" description="Disordered" evidence="14">
    <location>
        <begin position="1331"/>
        <end position="1443"/>
    </location>
</feature>
<evidence type="ECO:0000256" key="5">
    <source>
        <dbReference type="ARBA" id="ARBA00022741"/>
    </source>
</evidence>
<dbReference type="GO" id="GO:0000146">
    <property type="term" value="F:microfilament motor activity"/>
    <property type="evidence" value="ECO:0007669"/>
    <property type="project" value="TreeGrafter"/>
</dbReference>
<dbReference type="PROSITE" id="PS50011">
    <property type="entry name" value="PROTEIN_KINASE_DOM"/>
    <property type="match status" value="1"/>
</dbReference>
<dbReference type="PRINTS" id="PR00193">
    <property type="entry name" value="MYOSINHEAVY"/>
</dbReference>
<dbReference type="GO" id="GO:0042995">
    <property type="term" value="C:cell projection"/>
    <property type="evidence" value="ECO:0007669"/>
    <property type="project" value="UniProtKB-SubCell"/>
</dbReference>
<keyword evidence="5 12" id="KW-0547">Nucleotide-binding</keyword>
<comment type="similarity">
    <text evidence="12">Belongs to the TRAFAC class myosin-kinesin ATPase superfamily. Myosin family.</text>
</comment>
<evidence type="ECO:0000313" key="17">
    <source>
        <dbReference type="EMBL" id="KAG7169893.1"/>
    </source>
</evidence>
<keyword evidence="10" id="KW-0206">Cytoskeleton</keyword>
<dbReference type="InterPro" id="IPR052409">
    <property type="entry name" value="Myosin-III_kinase_activity"/>
</dbReference>
<dbReference type="SMART" id="SM00220">
    <property type="entry name" value="S_TKc"/>
    <property type="match status" value="1"/>
</dbReference>
<dbReference type="InterPro" id="IPR027417">
    <property type="entry name" value="P-loop_NTPase"/>
</dbReference>
<dbReference type="InterPro" id="IPR008271">
    <property type="entry name" value="Ser/Thr_kinase_AS"/>
</dbReference>
<dbReference type="EMBL" id="JAHLQT010014926">
    <property type="protein sequence ID" value="KAG7169893.1"/>
    <property type="molecule type" value="Genomic_DNA"/>
</dbReference>
<dbReference type="PANTHER" id="PTHR46256:SF2">
    <property type="entry name" value="NEITHER INACTIVATION NOR AFTERPOTENTIAL PROTEIN C"/>
    <property type="match status" value="1"/>
</dbReference>
<protein>
    <submittedName>
        <fullName evidence="17">Neither inactivation nor afterpotential protein C-like</fullName>
    </submittedName>
</protein>
<dbReference type="InterPro" id="IPR001609">
    <property type="entry name" value="Myosin_head_motor_dom-like"/>
</dbReference>
<keyword evidence="8 12" id="KW-0505">Motor protein</keyword>
<evidence type="ECO:0000256" key="1">
    <source>
        <dbReference type="ARBA" id="ARBA00004245"/>
    </source>
</evidence>
<feature type="compositionally biased region" description="Basic and acidic residues" evidence="14">
    <location>
        <begin position="1406"/>
        <end position="1415"/>
    </location>
</feature>
<dbReference type="PANTHER" id="PTHR46256">
    <property type="entry name" value="AGAP011099-PA"/>
    <property type="match status" value="1"/>
</dbReference>
<evidence type="ECO:0000256" key="7">
    <source>
        <dbReference type="ARBA" id="ARBA00023123"/>
    </source>
</evidence>
<dbReference type="InterPro" id="IPR036961">
    <property type="entry name" value="Kinesin_motor_dom_sf"/>
</dbReference>
<evidence type="ECO:0000256" key="10">
    <source>
        <dbReference type="ARBA" id="ARBA00023212"/>
    </source>
</evidence>
<feature type="region of interest" description="Disordered" evidence="14">
    <location>
        <begin position="806"/>
        <end position="845"/>
    </location>
</feature>
<dbReference type="SUPFAM" id="SSF52540">
    <property type="entry name" value="P-loop containing nucleoside triphosphate hydrolases"/>
    <property type="match status" value="1"/>
</dbReference>
<reference evidence="17" key="1">
    <citation type="journal article" date="2021" name="Sci. Adv.">
        <title>The American lobster genome reveals insights on longevity, neural, and immune adaptations.</title>
        <authorList>
            <person name="Polinski J.M."/>
            <person name="Zimin A.V."/>
            <person name="Clark K.F."/>
            <person name="Kohn A.B."/>
            <person name="Sadowski N."/>
            <person name="Timp W."/>
            <person name="Ptitsyn A."/>
            <person name="Khanna P."/>
            <person name="Romanova D.Y."/>
            <person name="Williams P."/>
            <person name="Greenwood S.J."/>
            <person name="Moroz L.L."/>
            <person name="Walt D.R."/>
            <person name="Bodnar A.G."/>
        </authorList>
    </citation>
    <scope>NUCLEOTIDE SEQUENCE</scope>
    <source>
        <strain evidence="17">GMGI-L3</strain>
    </source>
</reference>
<dbReference type="GO" id="GO:0005524">
    <property type="term" value="F:ATP binding"/>
    <property type="evidence" value="ECO:0007669"/>
    <property type="project" value="UniProtKB-UniRule"/>
</dbReference>
<dbReference type="Proteomes" id="UP000747542">
    <property type="component" value="Unassembled WGS sequence"/>
</dbReference>
<dbReference type="Gene3D" id="1.20.5.4820">
    <property type="match status" value="1"/>
</dbReference>
<organism evidence="17 18">
    <name type="scientific">Homarus americanus</name>
    <name type="common">American lobster</name>
    <dbReference type="NCBI Taxonomy" id="6706"/>
    <lineage>
        <taxon>Eukaryota</taxon>
        <taxon>Metazoa</taxon>
        <taxon>Ecdysozoa</taxon>
        <taxon>Arthropoda</taxon>
        <taxon>Crustacea</taxon>
        <taxon>Multicrustacea</taxon>
        <taxon>Malacostraca</taxon>
        <taxon>Eumalacostraca</taxon>
        <taxon>Eucarida</taxon>
        <taxon>Decapoda</taxon>
        <taxon>Pleocyemata</taxon>
        <taxon>Astacidea</taxon>
        <taxon>Nephropoidea</taxon>
        <taxon>Nephropidae</taxon>
        <taxon>Homarus</taxon>
    </lineage>
</organism>
<dbReference type="SMART" id="SM00242">
    <property type="entry name" value="MYSc"/>
    <property type="match status" value="1"/>
</dbReference>
<evidence type="ECO:0000256" key="2">
    <source>
        <dbReference type="ARBA" id="ARBA00004316"/>
    </source>
</evidence>
<dbReference type="Gene3D" id="3.40.850.10">
    <property type="entry name" value="Kinesin motor domain"/>
    <property type="match status" value="2"/>
</dbReference>
<dbReference type="GO" id="GO:0030832">
    <property type="term" value="P:regulation of actin filament length"/>
    <property type="evidence" value="ECO:0007669"/>
    <property type="project" value="TreeGrafter"/>
</dbReference>
<dbReference type="Pfam" id="PF00063">
    <property type="entry name" value="Myosin_head"/>
    <property type="match status" value="2"/>
</dbReference>
<dbReference type="Gene3D" id="1.20.120.720">
    <property type="entry name" value="Myosin VI head, motor domain, U50 subdomain"/>
    <property type="match status" value="1"/>
</dbReference>
<comment type="subcellular location">
    <subcellularLocation>
        <location evidence="2">Cell projection</location>
    </subcellularLocation>
    <subcellularLocation>
        <location evidence="1">Cytoplasm</location>
        <location evidence="1">Cytoskeleton</location>
    </subcellularLocation>
</comment>
<dbReference type="GO" id="GO:0004674">
    <property type="term" value="F:protein serine/threonine kinase activity"/>
    <property type="evidence" value="ECO:0007669"/>
    <property type="project" value="TreeGrafter"/>
</dbReference>
<evidence type="ECO:0000259" key="15">
    <source>
        <dbReference type="PROSITE" id="PS50011"/>
    </source>
</evidence>
<feature type="domain" description="Protein kinase" evidence="15">
    <location>
        <begin position="22"/>
        <end position="290"/>
    </location>
</feature>
<keyword evidence="3" id="KW-0963">Cytoplasm</keyword>
<comment type="caution">
    <text evidence="17">The sequence shown here is derived from an EMBL/GenBank/DDBJ whole genome shotgun (WGS) entry which is preliminary data.</text>
</comment>
<feature type="compositionally biased region" description="Basic and acidic residues" evidence="14">
    <location>
        <begin position="1350"/>
        <end position="1364"/>
    </location>
</feature>
<dbReference type="Gene3D" id="1.20.58.530">
    <property type="match status" value="1"/>
</dbReference>
<dbReference type="PROSITE" id="PS50096">
    <property type="entry name" value="IQ"/>
    <property type="match status" value="1"/>
</dbReference>
<sequence length="1443" mass="165280">MAYEEMSRYLDFRALLEPGTRFTLTRVIATGTYGEIYEATDTENDNRKVAVKIIDNIKENLEEIEEEFRVLAELSLHENFPQFAGIFLKKSSNLEDHQIWFVMELMTHGSVSELARAYKKREERMSESLIAYILKEILTAVQHLHQAHVMHRDVKGMNVLITDEGKIKLVDFGQCGHLDSTMAKRNTAVGTPYWMAPEVIECEQKADQEYDNRCDVWALGITAIELADGDPPYADIHPVRALFQIVRNPPPVLKRSSDWSQDFIDFISECLVKTPDHRPVLIEVMEHPFITSVPEDLTEVRKTLLEERARVLGGGYVPERPLTAIARQGYLKTERRGKPQKMVTDDLASLEFFNDELVVETLYSRWTKGKIYTWVADVLLAVNPFSEKCKYDEEVQVKYKSKSRSQNDPHIFALADRAHQDMMHHKEHQTIVLTGESGSGKTYNFHQLINQLCYIGCSNPGLIDKIKKVCIVLDAFGNAVTQLNPDSTRHTRYFDLTFSKTGKVSGAIVWLLMLDKFRVTERPRSEGNFHMFYYLYDGLSQSSRLARYGLKLGRKYYYLGKHPYDNEVTNAQRFTKVEEALQPVKEVCRLLDVEEKKLCWALCNFCRVKDDQTVESAKRSQDEAELSKDALARTLYSRIMDFIVNLINTKLSVTRLVFGDPFAIGILDMFGFEANDHNTLENLLVNVANEQNFTFPDNRHILELFLAKSSGFFSILEDESRESIGSDTSLSYKLKQGVNQKQMIQVSEFTYAISHYVGRVKYDLHGFVYKNRDHISAELVQTMRKSANDHIRGMFCNKLTKTGNVTAETEEHQQKKMKDKGGAGKTGRKDSRRFNTKSKGRMSQTRHVQTLGMNFRYSLIELLYKLTNSQPHFLRCIRSNMDNSSSVFDRDMIKHQVKYHAICDTIRIRQQGFSHRIPYQEFLRRYQFLAFDFDEIVEVTKDNARLLLLRLKMEGWAIGKDKVFIKYYNEEFLSRLYESSVKKIVKIQAMMRAYMQRKKKKAGQLKPTENFRGYKVRQENPEIANKIRERQKFGEKTLEAEAARYVQHYFRRWKMRTLFQQLQIYRADKTQHLVYFSQQVHLYGQEMQARLQRLNHRLDLGKVRNEAPGAHKTILVREKIAQPKLALDHMLNAYFDTTFLCDPSRAKKGRQQDDDWEAPFKSRASAARSENMGLEEKLGNSGPGNKEIADTPMDVRSKTALFDQGQNANTCSGVGGGSSSYNRFAGSSSNRPASSYNKFAGSSYVPPAPSYNSGSYIKSQAPKPSVAVNSWNERQHNGYSDNMDPEDQGTHDFRKHLRKTNRSAILEMEARAAASSGGDEGNLNFQFKVQRGAGGDRGHTPDSSVPTALKGEERGGAGDGRDDQPAPSEPEISAVEELRECLKGMGTVPYEDNTENIQGILRKTSHSRDSMKRNQDGASSYANGDHDMPTSPTFYEETEEAML</sequence>
<keyword evidence="4" id="KW-0677">Repeat</keyword>
<feature type="coiled-coil region" evidence="13">
    <location>
        <begin position="47"/>
        <end position="74"/>
    </location>
</feature>
<feature type="domain" description="Myosin motor" evidence="16">
    <location>
        <begin position="342"/>
        <end position="981"/>
    </location>
</feature>
<accession>A0A8J5K9P8</accession>
<evidence type="ECO:0000256" key="11">
    <source>
        <dbReference type="ARBA" id="ARBA00023273"/>
    </source>
</evidence>
<dbReference type="PROSITE" id="PS00108">
    <property type="entry name" value="PROTEIN_KINASE_ST"/>
    <property type="match status" value="1"/>
</dbReference>